<dbReference type="CDD" id="cd11041">
    <property type="entry name" value="CYP503A1-like"/>
    <property type="match status" value="1"/>
</dbReference>
<feature type="region of interest" description="Disordered" evidence="12">
    <location>
        <begin position="619"/>
        <end position="641"/>
    </location>
</feature>
<keyword evidence="10 11" id="KW-0349">Heme</keyword>
<evidence type="ECO:0000256" key="11">
    <source>
        <dbReference type="RuleBase" id="RU000461"/>
    </source>
</evidence>
<name>A0A8H4IIN6_9PEZI</name>
<comment type="cofactor">
    <cofactor evidence="1 10">
        <name>heme</name>
        <dbReference type="ChEBI" id="CHEBI:30413"/>
    </cofactor>
</comment>
<evidence type="ECO:0000256" key="5">
    <source>
        <dbReference type="ARBA" id="ARBA00022723"/>
    </source>
</evidence>
<evidence type="ECO:0000256" key="10">
    <source>
        <dbReference type="PIRSR" id="PIRSR602401-1"/>
    </source>
</evidence>
<feature type="transmembrane region" description="Helical" evidence="13">
    <location>
        <begin position="42"/>
        <end position="64"/>
    </location>
</feature>
<proteinExistence type="inferred from homology"/>
<evidence type="ECO:0000256" key="13">
    <source>
        <dbReference type="SAM" id="Phobius"/>
    </source>
</evidence>
<dbReference type="SMART" id="SM01417">
    <property type="entry name" value="Solute_trans_a"/>
    <property type="match status" value="1"/>
</dbReference>
<evidence type="ECO:0000256" key="3">
    <source>
        <dbReference type="ARBA" id="ARBA00010617"/>
    </source>
</evidence>
<dbReference type="GO" id="GO:0016020">
    <property type="term" value="C:membrane"/>
    <property type="evidence" value="ECO:0007669"/>
    <property type="project" value="UniProtKB-SubCell"/>
</dbReference>
<sequence>MVVWLFVFQYSFVKFITTILIIITEAAGVFCAQTFDAKFAHVWITVVQIISLVTAMMCLTQFYMQSKTELAPHNPWLKFFAFKLIVLVAYIQTFIIDNLTSDGGAISPSNTVGYQSWKLGIPNLLLCLEMSLVALLHIWAYPWTPYAVNKAVALDTDPMVGSSGNNIPLQDQERAEVDRKSSITHDSTYMTARFKSVFRVTTPEGDRVMVPYHLLDEIKAKGDDELSNVKALDAIVLKELTGIRSVSPLMNHIVKADLTTALTRINPGLEKAAAEAIESELPSCEDWTGINFNAVMLRVVAIVSGYIFIGPDLCRREEYLHASIRYTIDAFSGIRQLKTWRKWLRPVVASWIPEIRKIRDHKERAKKFLVPVIQARKKAMLMEGYQAPDDMLQWMINKADKFEEIQTDEDLAVLQLALSMAAIHTTTATITHLPELVKKLRAEIESVVGECDGVMSTQALYKMRLLDSVMKESQRVNPLGFVGFPRQTIKGITLSDGTYIPPNVFIEAPVEAIGSDNAVWDDAETFDPYRFYRLRQNGGENANRHQFVTLGKGVLSFGYGKHGCPGRFFAANEIKLLVVDIIRKFDVKTIGGERYENLEHGISNAPDFGKELLFKRIQSGRQSHRSQQSVDQSEERNRKED</sequence>
<feature type="transmembrane region" description="Helical" evidence="13">
    <location>
        <begin position="76"/>
        <end position="96"/>
    </location>
</feature>
<keyword evidence="8 10" id="KW-0408">Iron</keyword>
<keyword evidence="6 13" id="KW-1133">Transmembrane helix</keyword>
<dbReference type="GO" id="GO:0016705">
    <property type="term" value="F:oxidoreductase activity, acting on paired donors, with incorporation or reduction of molecular oxygen"/>
    <property type="evidence" value="ECO:0007669"/>
    <property type="project" value="InterPro"/>
</dbReference>
<dbReference type="SUPFAM" id="SSF48264">
    <property type="entry name" value="Cytochrome P450"/>
    <property type="match status" value="1"/>
</dbReference>
<keyword evidence="15" id="KW-1185">Reference proteome</keyword>
<comment type="similarity">
    <text evidence="3 11">Belongs to the cytochrome P450 family.</text>
</comment>
<evidence type="ECO:0000256" key="1">
    <source>
        <dbReference type="ARBA" id="ARBA00001971"/>
    </source>
</evidence>
<dbReference type="InterPro" id="IPR002401">
    <property type="entry name" value="Cyt_P450_E_grp-I"/>
</dbReference>
<feature type="compositionally biased region" description="Low complexity" evidence="12">
    <location>
        <begin position="619"/>
        <end position="629"/>
    </location>
</feature>
<gene>
    <name evidence="14" type="ORF">GTA08_BOTSDO10424</name>
</gene>
<keyword evidence="11" id="KW-0503">Monooxygenase</keyword>
<dbReference type="GO" id="GO:0005506">
    <property type="term" value="F:iron ion binding"/>
    <property type="evidence" value="ECO:0007669"/>
    <property type="project" value="InterPro"/>
</dbReference>
<dbReference type="Pfam" id="PF00067">
    <property type="entry name" value="p450"/>
    <property type="match status" value="1"/>
</dbReference>
<dbReference type="InterPro" id="IPR001128">
    <property type="entry name" value="Cyt_P450"/>
</dbReference>
<dbReference type="GO" id="GO:0004497">
    <property type="term" value="F:monooxygenase activity"/>
    <property type="evidence" value="ECO:0007669"/>
    <property type="project" value="UniProtKB-KW"/>
</dbReference>
<evidence type="ECO:0000256" key="8">
    <source>
        <dbReference type="ARBA" id="ARBA00023004"/>
    </source>
</evidence>
<dbReference type="OrthoDB" id="1844152at2759"/>
<organism evidence="14 15">
    <name type="scientific">Botryosphaeria dothidea</name>
    <dbReference type="NCBI Taxonomy" id="55169"/>
    <lineage>
        <taxon>Eukaryota</taxon>
        <taxon>Fungi</taxon>
        <taxon>Dikarya</taxon>
        <taxon>Ascomycota</taxon>
        <taxon>Pezizomycotina</taxon>
        <taxon>Dothideomycetes</taxon>
        <taxon>Dothideomycetes incertae sedis</taxon>
        <taxon>Botryosphaeriales</taxon>
        <taxon>Botryosphaeriaceae</taxon>
        <taxon>Botryosphaeria</taxon>
    </lineage>
</organism>
<evidence type="ECO:0000313" key="14">
    <source>
        <dbReference type="EMBL" id="KAF4301881.1"/>
    </source>
</evidence>
<comment type="subcellular location">
    <subcellularLocation>
        <location evidence="2">Membrane</location>
        <topology evidence="2">Multi-pass membrane protein</topology>
    </subcellularLocation>
</comment>
<dbReference type="PRINTS" id="PR00385">
    <property type="entry name" value="P450"/>
</dbReference>
<dbReference type="PANTHER" id="PTHR46206:SF7">
    <property type="entry name" value="P450, PUTATIVE (EUROFUNG)-RELATED"/>
    <property type="match status" value="1"/>
</dbReference>
<dbReference type="PROSITE" id="PS00086">
    <property type="entry name" value="CYTOCHROME_P450"/>
    <property type="match status" value="1"/>
</dbReference>
<dbReference type="Proteomes" id="UP000572817">
    <property type="component" value="Unassembled WGS sequence"/>
</dbReference>
<keyword evidence="7 11" id="KW-0560">Oxidoreductase</keyword>
<dbReference type="GO" id="GO:0020037">
    <property type="term" value="F:heme binding"/>
    <property type="evidence" value="ECO:0007669"/>
    <property type="project" value="InterPro"/>
</dbReference>
<dbReference type="InterPro" id="IPR036396">
    <property type="entry name" value="Cyt_P450_sf"/>
</dbReference>
<feature type="binding site" description="axial binding residue" evidence="10">
    <location>
        <position position="564"/>
    </location>
    <ligand>
        <name>heme</name>
        <dbReference type="ChEBI" id="CHEBI:30413"/>
    </ligand>
    <ligandPart>
        <name>Fe</name>
        <dbReference type="ChEBI" id="CHEBI:18248"/>
    </ligandPart>
</feature>
<evidence type="ECO:0008006" key="16">
    <source>
        <dbReference type="Google" id="ProtNLM"/>
    </source>
</evidence>
<keyword evidence="5 10" id="KW-0479">Metal-binding</keyword>
<evidence type="ECO:0000256" key="4">
    <source>
        <dbReference type="ARBA" id="ARBA00022692"/>
    </source>
</evidence>
<evidence type="ECO:0000256" key="7">
    <source>
        <dbReference type="ARBA" id="ARBA00023002"/>
    </source>
</evidence>
<dbReference type="Pfam" id="PF03619">
    <property type="entry name" value="Solute_trans_a"/>
    <property type="match status" value="1"/>
</dbReference>
<evidence type="ECO:0000256" key="2">
    <source>
        <dbReference type="ARBA" id="ARBA00004141"/>
    </source>
</evidence>
<evidence type="ECO:0000256" key="6">
    <source>
        <dbReference type="ARBA" id="ARBA00022989"/>
    </source>
</evidence>
<accession>A0A8H4IIN6</accession>
<reference evidence="14" key="1">
    <citation type="submission" date="2020-04" db="EMBL/GenBank/DDBJ databases">
        <title>Genome Assembly and Annotation of Botryosphaeria dothidea sdau 11-99, a Latent Pathogen of Apple Fruit Ring Rot in China.</title>
        <authorList>
            <person name="Yu C."/>
            <person name="Diao Y."/>
            <person name="Lu Q."/>
            <person name="Zhao J."/>
            <person name="Cui S."/>
            <person name="Peng C."/>
            <person name="He B."/>
            <person name="Liu H."/>
        </authorList>
    </citation>
    <scope>NUCLEOTIDE SEQUENCE [LARGE SCALE GENOMIC DNA]</scope>
    <source>
        <strain evidence="14">Sdau11-99</strain>
    </source>
</reference>
<evidence type="ECO:0000256" key="12">
    <source>
        <dbReference type="SAM" id="MobiDB-lite"/>
    </source>
</evidence>
<dbReference type="InterPro" id="IPR005178">
    <property type="entry name" value="Ostalpha/TMEM184C"/>
</dbReference>
<protein>
    <recommendedName>
        <fullName evidence="16">Cytochrome p450 protein</fullName>
    </recommendedName>
</protein>
<dbReference type="EMBL" id="WWBZ02000073">
    <property type="protein sequence ID" value="KAF4301881.1"/>
    <property type="molecule type" value="Genomic_DNA"/>
</dbReference>
<comment type="caution">
    <text evidence="14">The sequence shown here is derived from an EMBL/GenBank/DDBJ whole genome shotgun (WGS) entry which is preliminary data.</text>
</comment>
<dbReference type="PANTHER" id="PTHR46206">
    <property type="entry name" value="CYTOCHROME P450"/>
    <property type="match status" value="1"/>
</dbReference>
<dbReference type="PRINTS" id="PR00463">
    <property type="entry name" value="EP450I"/>
</dbReference>
<dbReference type="AlphaFoldDB" id="A0A8H4IIN6"/>
<evidence type="ECO:0000313" key="15">
    <source>
        <dbReference type="Proteomes" id="UP000572817"/>
    </source>
</evidence>
<keyword evidence="4 13" id="KW-0812">Transmembrane</keyword>
<evidence type="ECO:0000256" key="9">
    <source>
        <dbReference type="ARBA" id="ARBA00023136"/>
    </source>
</evidence>
<keyword evidence="9 13" id="KW-0472">Membrane</keyword>
<dbReference type="InterPro" id="IPR017972">
    <property type="entry name" value="Cyt_P450_CS"/>
</dbReference>
<feature type="transmembrane region" description="Helical" evidence="13">
    <location>
        <begin position="12"/>
        <end position="30"/>
    </location>
</feature>
<dbReference type="Gene3D" id="1.10.630.10">
    <property type="entry name" value="Cytochrome P450"/>
    <property type="match status" value="1"/>
</dbReference>